<feature type="transmembrane region" description="Helical" evidence="2">
    <location>
        <begin position="244"/>
        <end position="264"/>
    </location>
</feature>
<keyword evidence="2" id="KW-0812">Transmembrane</keyword>
<keyword evidence="2" id="KW-1133">Transmembrane helix</keyword>
<name>A0A6A5UTI3_9PLEO</name>
<keyword evidence="2" id="KW-0472">Membrane</keyword>
<accession>A0A6A5UTI3</accession>
<evidence type="ECO:0000313" key="4">
    <source>
        <dbReference type="EMBL" id="KAF1968018.1"/>
    </source>
</evidence>
<evidence type="ECO:0008006" key="6">
    <source>
        <dbReference type="Google" id="ProtNLM"/>
    </source>
</evidence>
<feature type="chain" id="PRO_5025486225" description="Mid2 domain-containing protein" evidence="3">
    <location>
        <begin position="24"/>
        <end position="345"/>
    </location>
</feature>
<protein>
    <recommendedName>
        <fullName evidence="6">Mid2 domain-containing protein</fullName>
    </recommendedName>
</protein>
<feature type="region of interest" description="Disordered" evidence="1">
    <location>
        <begin position="194"/>
        <end position="235"/>
    </location>
</feature>
<dbReference type="Proteomes" id="UP000800036">
    <property type="component" value="Unassembled WGS sequence"/>
</dbReference>
<evidence type="ECO:0000256" key="3">
    <source>
        <dbReference type="SAM" id="SignalP"/>
    </source>
</evidence>
<keyword evidence="3" id="KW-0732">Signal</keyword>
<proteinExistence type="predicted"/>
<dbReference type="OrthoDB" id="5215637at2759"/>
<evidence type="ECO:0000256" key="2">
    <source>
        <dbReference type="SAM" id="Phobius"/>
    </source>
</evidence>
<evidence type="ECO:0000313" key="5">
    <source>
        <dbReference type="Proteomes" id="UP000800036"/>
    </source>
</evidence>
<dbReference type="EMBL" id="ML976725">
    <property type="protein sequence ID" value="KAF1968018.1"/>
    <property type="molecule type" value="Genomic_DNA"/>
</dbReference>
<feature type="signal peptide" evidence="3">
    <location>
        <begin position="1"/>
        <end position="23"/>
    </location>
</feature>
<keyword evidence="5" id="KW-1185">Reference proteome</keyword>
<gene>
    <name evidence="4" type="ORF">BU23DRAFT_558867</name>
</gene>
<dbReference type="AlphaFoldDB" id="A0A6A5UTI3"/>
<reference evidence="4" key="1">
    <citation type="journal article" date="2020" name="Stud. Mycol.">
        <title>101 Dothideomycetes genomes: a test case for predicting lifestyles and emergence of pathogens.</title>
        <authorList>
            <person name="Haridas S."/>
            <person name="Albert R."/>
            <person name="Binder M."/>
            <person name="Bloem J."/>
            <person name="Labutti K."/>
            <person name="Salamov A."/>
            <person name="Andreopoulos B."/>
            <person name="Baker S."/>
            <person name="Barry K."/>
            <person name="Bills G."/>
            <person name="Bluhm B."/>
            <person name="Cannon C."/>
            <person name="Castanera R."/>
            <person name="Culley D."/>
            <person name="Daum C."/>
            <person name="Ezra D."/>
            <person name="Gonzalez J."/>
            <person name="Henrissat B."/>
            <person name="Kuo A."/>
            <person name="Liang C."/>
            <person name="Lipzen A."/>
            <person name="Lutzoni F."/>
            <person name="Magnuson J."/>
            <person name="Mondo S."/>
            <person name="Nolan M."/>
            <person name="Ohm R."/>
            <person name="Pangilinan J."/>
            <person name="Park H.-J."/>
            <person name="Ramirez L."/>
            <person name="Alfaro M."/>
            <person name="Sun H."/>
            <person name="Tritt A."/>
            <person name="Yoshinaga Y."/>
            <person name="Zwiers L.-H."/>
            <person name="Turgeon B."/>
            <person name="Goodwin S."/>
            <person name="Spatafora J."/>
            <person name="Crous P."/>
            <person name="Grigoriev I."/>
        </authorList>
    </citation>
    <scope>NUCLEOTIDE SEQUENCE</scope>
    <source>
        <strain evidence="4">CBS 107.79</strain>
    </source>
</reference>
<sequence length="345" mass="35786">MSRAMRLLLAFVFLVQCVVFVTATCYAPDGSERTGGDIGPCSNDLSDPLSRICCNVNRPKAPGTSTNASEIRDTCLPNGLCENLSLLKDGSLYLQWGRNFCTSRDWSTGQCMDGICTNTVKGRSGSQRVIPCTGKNTSITWCCGDNDDCCSSDDQSNLVSLSPTFTIAEVVSIPSVTSTISSVSAGLRTTSVISSTEGTSTATPTSASANAVSTAPASSPSNTATPSPAATTAENTGLSKGAKAGIAIGAIAGAILLVALGVWISKALAWRKEAQAAKAQNYPGYYPGSDVEGFGAHPQKYAYYAEVDATSPPVEVLSTPDPVEAPNTEVNFRNGGLSGFFTPKP</sequence>
<evidence type="ECO:0000256" key="1">
    <source>
        <dbReference type="SAM" id="MobiDB-lite"/>
    </source>
</evidence>
<organism evidence="4 5">
    <name type="scientific">Bimuria novae-zelandiae CBS 107.79</name>
    <dbReference type="NCBI Taxonomy" id="1447943"/>
    <lineage>
        <taxon>Eukaryota</taxon>
        <taxon>Fungi</taxon>
        <taxon>Dikarya</taxon>
        <taxon>Ascomycota</taxon>
        <taxon>Pezizomycotina</taxon>
        <taxon>Dothideomycetes</taxon>
        <taxon>Pleosporomycetidae</taxon>
        <taxon>Pleosporales</taxon>
        <taxon>Massarineae</taxon>
        <taxon>Didymosphaeriaceae</taxon>
        <taxon>Bimuria</taxon>
    </lineage>
</organism>